<keyword evidence="3" id="KW-1185">Reference proteome</keyword>
<evidence type="ECO:0000256" key="1">
    <source>
        <dbReference type="SAM" id="MobiDB-lite"/>
    </source>
</evidence>
<comment type="caution">
    <text evidence="2">The sequence shown here is derived from an EMBL/GenBank/DDBJ whole genome shotgun (WGS) entry which is preliminary data.</text>
</comment>
<dbReference type="Gene3D" id="1.20.1260.10">
    <property type="match status" value="1"/>
</dbReference>
<evidence type="ECO:0000313" key="3">
    <source>
        <dbReference type="Proteomes" id="UP001597493"/>
    </source>
</evidence>
<accession>A0ABW5QTW8</accession>
<feature type="compositionally biased region" description="Low complexity" evidence="1">
    <location>
        <begin position="112"/>
        <end position="124"/>
    </location>
</feature>
<dbReference type="InterPro" id="IPR012347">
    <property type="entry name" value="Ferritin-like"/>
</dbReference>
<protein>
    <submittedName>
        <fullName evidence="2">Spore coat protein</fullName>
    </submittedName>
</protein>
<dbReference type="EMBL" id="JBHUMY010000005">
    <property type="protein sequence ID" value="MFD2659583.1"/>
    <property type="molecule type" value="Genomic_DNA"/>
</dbReference>
<sequence>MFQQHMQPIMPDADMAYTILADLKRVVGEYATATTESSCPTVRGMFTNLLNSTLKMQGDLYQAMQGQNMYSTSSPALRQSMDKEFKQYQQDIQQTNQYLQQTVGRLEQQQPYYTGTQPYGGQQPAAHPNQPYYI</sequence>
<keyword evidence="2" id="KW-0946">Virion</keyword>
<name>A0ABW5QTW8_9BACL</name>
<organism evidence="2 3">
    <name type="scientific">Paenibacillus thailandensis</name>
    <dbReference type="NCBI Taxonomy" id="393250"/>
    <lineage>
        <taxon>Bacteria</taxon>
        <taxon>Bacillati</taxon>
        <taxon>Bacillota</taxon>
        <taxon>Bacilli</taxon>
        <taxon>Bacillales</taxon>
        <taxon>Paenibacillaceae</taxon>
        <taxon>Paenibacillus</taxon>
    </lineage>
</organism>
<reference evidence="3" key="1">
    <citation type="journal article" date="2019" name="Int. J. Syst. Evol. Microbiol.">
        <title>The Global Catalogue of Microorganisms (GCM) 10K type strain sequencing project: providing services to taxonomists for standard genome sequencing and annotation.</title>
        <authorList>
            <consortium name="The Broad Institute Genomics Platform"/>
            <consortium name="The Broad Institute Genome Sequencing Center for Infectious Disease"/>
            <person name="Wu L."/>
            <person name="Ma J."/>
        </authorList>
    </citation>
    <scope>NUCLEOTIDE SEQUENCE [LARGE SCALE GENOMIC DNA]</scope>
    <source>
        <strain evidence="3">TISTR 1827</strain>
    </source>
</reference>
<dbReference type="InterPro" id="IPR012851">
    <property type="entry name" value="Spore_coat_CotF-like"/>
</dbReference>
<dbReference type="Pfam" id="PF07875">
    <property type="entry name" value="Coat_F"/>
    <property type="match status" value="1"/>
</dbReference>
<keyword evidence="2" id="KW-0167">Capsid protein</keyword>
<dbReference type="Proteomes" id="UP001597493">
    <property type="component" value="Unassembled WGS sequence"/>
</dbReference>
<feature type="region of interest" description="Disordered" evidence="1">
    <location>
        <begin position="112"/>
        <end position="134"/>
    </location>
</feature>
<evidence type="ECO:0000313" key="2">
    <source>
        <dbReference type="EMBL" id="MFD2659583.1"/>
    </source>
</evidence>
<dbReference type="RefSeq" id="WP_379270270.1">
    <property type="nucleotide sequence ID" value="NZ_JBHUGT010000013.1"/>
</dbReference>
<proteinExistence type="predicted"/>
<gene>
    <name evidence="2" type="ORF">ACFSW5_04805</name>
</gene>